<evidence type="ECO:0000313" key="3">
    <source>
        <dbReference type="Proteomes" id="UP000198339"/>
    </source>
</evidence>
<evidence type="ECO:0000313" key="2">
    <source>
        <dbReference type="EMBL" id="SNT24446.1"/>
    </source>
</evidence>
<proteinExistence type="predicted"/>
<protein>
    <recommendedName>
        <fullName evidence="1">DUF7662 domain-containing protein</fullName>
    </recommendedName>
</protein>
<dbReference type="OrthoDB" id="3480230at2"/>
<dbReference type="EMBL" id="FZPA01000018">
    <property type="protein sequence ID" value="SNT24446.1"/>
    <property type="molecule type" value="Genomic_DNA"/>
</dbReference>
<evidence type="ECO:0000259" key="1">
    <source>
        <dbReference type="Pfam" id="PF24698"/>
    </source>
</evidence>
<dbReference type="InterPro" id="IPR056079">
    <property type="entry name" value="DUF7662"/>
</dbReference>
<dbReference type="Pfam" id="PF24698">
    <property type="entry name" value="DUF7662"/>
    <property type="match status" value="1"/>
</dbReference>
<gene>
    <name evidence="2" type="ORF">SAMN06295955_11863</name>
</gene>
<dbReference type="AlphaFoldDB" id="A0A239L1K1"/>
<accession>A0A239L1K1</accession>
<name>A0A239L1K1_9SPHN</name>
<reference evidence="2 3" key="1">
    <citation type="submission" date="2017-06" db="EMBL/GenBank/DDBJ databases">
        <authorList>
            <person name="Kim H.J."/>
            <person name="Triplett B.A."/>
        </authorList>
    </citation>
    <scope>NUCLEOTIDE SEQUENCE [LARGE SCALE GENOMIC DNA]</scope>
    <source>
        <strain evidence="2 3">DS15</strain>
    </source>
</reference>
<feature type="domain" description="DUF7662" evidence="1">
    <location>
        <begin position="4"/>
        <end position="81"/>
    </location>
</feature>
<dbReference type="Proteomes" id="UP000198339">
    <property type="component" value="Unassembled WGS sequence"/>
</dbReference>
<organism evidence="2 3">
    <name type="scientific">Sphingopyxis indica</name>
    <dbReference type="NCBI Taxonomy" id="436663"/>
    <lineage>
        <taxon>Bacteria</taxon>
        <taxon>Pseudomonadati</taxon>
        <taxon>Pseudomonadota</taxon>
        <taxon>Alphaproteobacteria</taxon>
        <taxon>Sphingomonadales</taxon>
        <taxon>Sphingomonadaceae</taxon>
        <taxon>Sphingopyxis</taxon>
    </lineage>
</organism>
<keyword evidence="3" id="KW-1185">Reference proteome</keyword>
<sequence length="83" mass="9814">MGKYTPLETYLRRRRERQSVELTFDDIERIIGALLPNSAQNPDWWSNETTDPRQVQCRSWREAGFRALVLDGEDRVQFVRTTA</sequence>